<feature type="chain" id="PRO_5045691168" evidence="2">
    <location>
        <begin position="34"/>
        <end position="246"/>
    </location>
</feature>
<dbReference type="RefSeq" id="WP_390333503.1">
    <property type="nucleotide sequence ID" value="NZ_JBHRTP010000115.1"/>
</dbReference>
<feature type="signal peptide" evidence="2">
    <location>
        <begin position="1"/>
        <end position="33"/>
    </location>
</feature>
<keyword evidence="2" id="KW-0732">Signal</keyword>
<evidence type="ECO:0000256" key="1">
    <source>
        <dbReference type="SAM" id="Coils"/>
    </source>
</evidence>
<proteinExistence type="predicted"/>
<evidence type="ECO:0000313" key="3">
    <source>
        <dbReference type="EMBL" id="MFC3111391.1"/>
    </source>
</evidence>
<feature type="non-terminal residue" evidence="3">
    <location>
        <position position="246"/>
    </location>
</feature>
<feature type="coiled-coil region" evidence="1">
    <location>
        <begin position="32"/>
        <end position="66"/>
    </location>
</feature>
<dbReference type="EMBL" id="JBHRTP010000115">
    <property type="protein sequence ID" value="MFC3111391.1"/>
    <property type="molecule type" value="Genomic_DNA"/>
</dbReference>
<keyword evidence="1" id="KW-0175">Coiled coil</keyword>
<dbReference type="Pfam" id="PF19577">
    <property type="entry name" value="DcaP"/>
    <property type="match status" value="1"/>
</dbReference>
<comment type="caution">
    <text evidence="3">The sequence shown here is derived from an EMBL/GenBank/DDBJ whole genome shotgun (WGS) entry which is preliminary data.</text>
</comment>
<evidence type="ECO:0000313" key="4">
    <source>
        <dbReference type="Proteomes" id="UP001595530"/>
    </source>
</evidence>
<sequence>MNLKITAKRTAKRTVISASIALMLTGAALPSYAQSSQELAQMRAEIKQLRDELNELKSAKQAAPDAALADRVEQVELRSKDAVVLGDIPNSFRLPNSETSLRIYGFAELNMVKEFKGDNSDQDYSTFLPYAPLNGSAEANKTGRSYLTGRTSRLGFEAATPSSYGPISVKLEGDFNNDPRTGNAAVSGSIGNIFTQQSTNSYNFRLRHAYGQFGGLLIGQTWSTFMDVDNAPETVDFNGPIGSTFI</sequence>
<accession>A0ABV7FD60</accession>
<dbReference type="Proteomes" id="UP001595530">
    <property type="component" value="Unassembled WGS sequence"/>
</dbReference>
<organism evidence="3 4">
    <name type="scientific">Undibacterium arcticum</name>
    <dbReference type="NCBI Taxonomy" id="1762892"/>
    <lineage>
        <taxon>Bacteria</taxon>
        <taxon>Pseudomonadati</taxon>
        <taxon>Pseudomonadota</taxon>
        <taxon>Betaproteobacteria</taxon>
        <taxon>Burkholderiales</taxon>
        <taxon>Oxalobacteraceae</taxon>
        <taxon>Undibacterium</taxon>
    </lineage>
</organism>
<evidence type="ECO:0000256" key="2">
    <source>
        <dbReference type="SAM" id="SignalP"/>
    </source>
</evidence>
<name>A0ABV7FD60_9BURK</name>
<dbReference type="InterPro" id="IPR045748">
    <property type="entry name" value="DcaP"/>
</dbReference>
<dbReference type="SUPFAM" id="SSF56935">
    <property type="entry name" value="Porins"/>
    <property type="match status" value="1"/>
</dbReference>
<keyword evidence="4" id="KW-1185">Reference proteome</keyword>
<reference evidence="4" key="1">
    <citation type="journal article" date="2019" name="Int. J. Syst. Evol. Microbiol.">
        <title>The Global Catalogue of Microorganisms (GCM) 10K type strain sequencing project: providing services to taxonomists for standard genome sequencing and annotation.</title>
        <authorList>
            <consortium name="The Broad Institute Genomics Platform"/>
            <consortium name="The Broad Institute Genome Sequencing Center for Infectious Disease"/>
            <person name="Wu L."/>
            <person name="Ma J."/>
        </authorList>
    </citation>
    <scope>NUCLEOTIDE SEQUENCE [LARGE SCALE GENOMIC DNA]</scope>
    <source>
        <strain evidence="4">KCTC 42986</strain>
    </source>
</reference>
<gene>
    <name evidence="3" type="ORF">ACFOFO_26200</name>
</gene>
<protein>
    <submittedName>
        <fullName evidence="3">DcaP family trimeric outer membrane transporter</fullName>
    </submittedName>
</protein>